<gene>
    <name evidence="1" type="ORF">LCGC14_2516480</name>
</gene>
<sequence>MSKFTDAIKTTLKSYFEKGDQPSAAQFAAWIDAIQEGIEEHQHLGTGGAGSGTGDAASLMPVVDGATTVGYARSIAANDVGATAKTIIADGTGDVTAILVALVVVEASDGNTDAGFVYVRNNDSTVIYSDGTDECTLAVSAAGAATLQRTAGSTLTFDVILGNATWI</sequence>
<dbReference type="AlphaFoldDB" id="A0A0F9D990"/>
<name>A0A0F9D990_9ZZZZ</name>
<protein>
    <submittedName>
        <fullName evidence="1">Uncharacterized protein</fullName>
    </submittedName>
</protein>
<reference evidence="1" key="1">
    <citation type="journal article" date="2015" name="Nature">
        <title>Complex archaea that bridge the gap between prokaryotes and eukaryotes.</title>
        <authorList>
            <person name="Spang A."/>
            <person name="Saw J.H."/>
            <person name="Jorgensen S.L."/>
            <person name="Zaremba-Niedzwiedzka K."/>
            <person name="Martijn J."/>
            <person name="Lind A.E."/>
            <person name="van Eijk R."/>
            <person name="Schleper C."/>
            <person name="Guy L."/>
            <person name="Ettema T.J."/>
        </authorList>
    </citation>
    <scope>NUCLEOTIDE SEQUENCE</scope>
</reference>
<organism evidence="1">
    <name type="scientific">marine sediment metagenome</name>
    <dbReference type="NCBI Taxonomy" id="412755"/>
    <lineage>
        <taxon>unclassified sequences</taxon>
        <taxon>metagenomes</taxon>
        <taxon>ecological metagenomes</taxon>
    </lineage>
</organism>
<dbReference type="EMBL" id="LAZR01040491">
    <property type="protein sequence ID" value="KKL14356.1"/>
    <property type="molecule type" value="Genomic_DNA"/>
</dbReference>
<accession>A0A0F9D990</accession>
<evidence type="ECO:0000313" key="1">
    <source>
        <dbReference type="EMBL" id="KKL14356.1"/>
    </source>
</evidence>
<comment type="caution">
    <text evidence="1">The sequence shown here is derived from an EMBL/GenBank/DDBJ whole genome shotgun (WGS) entry which is preliminary data.</text>
</comment>
<proteinExistence type="predicted"/>